<dbReference type="EMBL" id="CM039436">
    <property type="protein sequence ID" value="KAI4315098.1"/>
    <property type="molecule type" value="Genomic_DNA"/>
</dbReference>
<reference evidence="1 2" key="1">
    <citation type="journal article" date="2022" name="DNA Res.">
        <title>Chromosomal-level genome assembly of the orchid tree Bauhinia variegata (Leguminosae; Cercidoideae) supports the allotetraploid origin hypothesis of Bauhinia.</title>
        <authorList>
            <person name="Zhong Y."/>
            <person name="Chen Y."/>
            <person name="Zheng D."/>
            <person name="Pang J."/>
            <person name="Liu Y."/>
            <person name="Luo S."/>
            <person name="Meng S."/>
            <person name="Qian L."/>
            <person name="Wei D."/>
            <person name="Dai S."/>
            <person name="Zhou R."/>
        </authorList>
    </citation>
    <scope>NUCLEOTIDE SEQUENCE [LARGE SCALE GENOMIC DNA]</scope>
    <source>
        <strain evidence="1">BV-YZ2020</strain>
    </source>
</reference>
<evidence type="ECO:0000313" key="1">
    <source>
        <dbReference type="EMBL" id="KAI4315098.1"/>
    </source>
</evidence>
<dbReference type="Proteomes" id="UP000828941">
    <property type="component" value="Chromosome 11"/>
</dbReference>
<organism evidence="1 2">
    <name type="scientific">Bauhinia variegata</name>
    <name type="common">Purple orchid tree</name>
    <name type="synonym">Phanera variegata</name>
    <dbReference type="NCBI Taxonomy" id="167791"/>
    <lineage>
        <taxon>Eukaryota</taxon>
        <taxon>Viridiplantae</taxon>
        <taxon>Streptophyta</taxon>
        <taxon>Embryophyta</taxon>
        <taxon>Tracheophyta</taxon>
        <taxon>Spermatophyta</taxon>
        <taxon>Magnoliopsida</taxon>
        <taxon>eudicotyledons</taxon>
        <taxon>Gunneridae</taxon>
        <taxon>Pentapetalae</taxon>
        <taxon>rosids</taxon>
        <taxon>fabids</taxon>
        <taxon>Fabales</taxon>
        <taxon>Fabaceae</taxon>
        <taxon>Cercidoideae</taxon>
        <taxon>Cercideae</taxon>
        <taxon>Bauhiniinae</taxon>
        <taxon>Bauhinia</taxon>
    </lineage>
</organism>
<keyword evidence="2" id="KW-1185">Reference proteome</keyword>
<accession>A0ACB9LW83</accession>
<sequence>MSHRKVRSQGSIPFSWEDKPGVSKTPNHDYSIHIGIGSVDAKNERSKSSTFQPQAAAAAGPAIEESKIPLPPCPLQMQAAPRRSILGKGFKWQQEDPFLVAYKECTKDVKPKNKALGSAYYKLRKSKSILSCKSSTDAKDDHFVKLSRLPPLPRDKNPSFALRDKHRLDFNYESWI</sequence>
<name>A0ACB9LW83_BAUVA</name>
<gene>
    <name evidence="1" type="ORF">L6164_027944</name>
</gene>
<proteinExistence type="predicted"/>
<protein>
    <submittedName>
        <fullName evidence="1">Uncharacterized protein</fullName>
    </submittedName>
</protein>
<comment type="caution">
    <text evidence="1">The sequence shown here is derived from an EMBL/GenBank/DDBJ whole genome shotgun (WGS) entry which is preliminary data.</text>
</comment>
<evidence type="ECO:0000313" key="2">
    <source>
        <dbReference type="Proteomes" id="UP000828941"/>
    </source>
</evidence>